<accession>A0A917DTT2</accession>
<keyword evidence="1" id="KW-0732">Signal</keyword>
<keyword evidence="3" id="KW-1185">Reference proteome</keyword>
<gene>
    <name evidence="2" type="ORF">GCM10010990_14980</name>
</gene>
<dbReference type="EMBL" id="BMIP01000002">
    <property type="protein sequence ID" value="GGD66438.1"/>
    <property type="molecule type" value="Genomic_DNA"/>
</dbReference>
<dbReference type="InterPro" id="IPR007433">
    <property type="entry name" value="DUF481"/>
</dbReference>
<evidence type="ECO:0008006" key="4">
    <source>
        <dbReference type="Google" id="ProtNLM"/>
    </source>
</evidence>
<name>A0A917DTT2_9SPHN</name>
<organism evidence="2 3">
    <name type="scientific">Croceicoccus mobilis</name>
    <dbReference type="NCBI Taxonomy" id="1703339"/>
    <lineage>
        <taxon>Bacteria</taxon>
        <taxon>Pseudomonadati</taxon>
        <taxon>Pseudomonadota</taxon>
        <taxon>Alphaproteobacteria</taxon>
        <taxon>Sphingomonadales</taxon>
        <taxon>Erythrobacteraceae</taxon>
        <taxon>Croceicoccus</taxon>
    </lineage>
</organism>
<reference evidence="2" key="2">
    <citation type="submission" date="2020-09" db="EMBL/GenBank/DDBJ databases">
        <authorList>
            <person name="Sun Q."/>
            <person name="Zhou Y."/>
        </authorList>
    </citation>
    <scope>NUCLEOTIDE SEQUENCE</scope>
    <source>
        <strain evidence="2">CGMCC 1.15360</strain>
    </source>
</reference>
<dbReference type="OrthoDB" id="7341471at2"/>
<dbReference type="AlphaFoldDB" id="A0A917DTT2"/>
<comment type="caution">
    <text evidence="2">The sequence shown here is derived from an EMBL/GenBank/DDBJ whole genome shotgun (WGS) entry which is preliminary data.</text>
</comment>
<feature type="chain" id="PRO_5037755259" description="Salt-induced outer membrane protein" evidence="1">
    <location>
        <begin position="22"/>
        <end position="328"/>
    </location>
</feature>
<dbReference type="SUPFAM" id="SSF56935">
    <property type="entry name" value="Porins"/>
    <property type="match status" value="1"/>
</dbReference>
<proteinExistence type="predicted"/>
<feature type="signal peptide" evidence="1">
    <location>
        <begin position="1"/>
        <end position="21"/>
    </location>
</feature>
<sequence length="328" mass="35760">MGSKTALIGLLATAAATPAMAQTATVIDPYPRQAPPPPPLTGLPDPVREMVETAIATGDADKVKTVIEIARRTYPDGGAELDKLETGFKANRQRIAAAEAARKREALRTAGPFEGWSGKGEFGALASTGNSEDVGVTAGFKASRVGINWRHAVRLSFDYQRSDGDTTRERYLAAYEPNINISKSAFVYGLGQFERDKVQGFLARYSASSGVGYRFFDREDLKLSAKIGPAWRRTELVDPMTADENDTYFAGLGGLEFEWRFADNWSLTESATAFVSDNSTYTSLTGVQAGIGKRLKARLSYSIEHDTDPPEDTKPTDTLSRISLIYDF</sequence>
<evidence type="ECO:0000313" key="3">
    <source>
        <dbReference type="Proteomes" id="UP000612349"/>
    </source>
</evidence>
<dbReference type="Proteomes" id="UP000612349">
    <property type="component" value="Unassembled WGS sequence"/>
</dbReference>
<dbReference type="RefSeq" id="WP_156522119.1">
    <property type="nucleotide sequence ID" value="NZ_BMIP01000002.1"/>
</dbReference>
<reference evidence="2" key="1">
    <citation type="journal article" date="2014" name="Int. J. Syst. Evol. Microbiol.">
        <title>Complete genome sequence of Corynebacterium casei LMG S-19264T (=DSM 44701T), isolated from a smear-ripened cheese.</title>
        <authorList>
            <consortium name="US DOE Joint Genome Institute (JGI-PGF)"/>
            <person name="Walter F."/>
            <person name="Albersmeier A."/>
            <person name="Kalinowski J."/>
            <person name="Ruckert C."/>
        </authorList>
    </citation>
    <scope>NUCLEOTIDE SEQUENCE</scope>
    <source>
        <strain evidence="2">CGMCC 1.15360</strain>
    </source>
</reference>
<evidence type="ECO:0000313" key="2">
    <source>
        <dbReference type="EMBL" id="GGD66438.1"/>
    </source>
</evidence>
<dbReference type="Pfam" id="PF04338">
    <property type="entry name" value="DUF481"/>
    <property type="match status" value="1"/>
</dbReference>
<protein>
    <recommendedName>
        <fullName evidence="4">Salt-induced outer membrane protein</fullName>
    </recommendedName>
</protein>
<evidence type="ECO:0000256" key="1">
    <source>
        <dbReference type="SAM" id="SignalP"/>
    </source>
</evidence>